<dbReference type="OMA" id="MDWDEIS"/>
<comment type="subcellular location">
    <subcellularLocation>
        <location evidence="1">Nucleus</location>
    </subcellularLocation>
</comment>
<evidence type="ECO:0000313" key="8">
    <source>
        <dbReference type="Proteomes" id="UP000199069"/>
    </source>
</evidence>
<dbReference type="EMBL" id="LCTV02000008">
    <property type="protein sequence ID" value="PRQ73043.1"/>
    <property type="molecule type" value="Genomic_DNA"/>
</dbReference>
<evidence type="ECO:0000313" key="7">
    <source>
        <dbReference type="EMBL" id="PRQ73043.1"/>
    </source>
</evidence>
<dbReference type="InterPro" id="IPR038051">
    <property type="entry name" value="XRCC4-like_N_sf"/>
</dbReference>
<evidence type="ECO:0000256" key="1">
    <source>
        <dbReference type="ARBA" id="ARBA00004123"/>
    </source>
</evidence>
<feature type="compositionally biased region" description="Pro residues" evidence="5">
    <location>
        <begin position="256"/>
        <end position="265"/>
    </location>
</feature>
<protein>
    <submittedName>
        <fullName evidence="6">Uncharacterized protein</fullName>
    </submittedName>
</protein>
<proteinExistence type="predicted"/>
<evidence type="ECO:0000256" key="5">
    <source>
        <dbReference type="SAM" id="MobiDB-lite"/>
    </source>
</evidence>
<sequence length="449" mass="48887">MDWDEISPKFLPVPWAPFTSSEGNLLLKLVYLAKEGVLAVMATDLENVYFETLNRRQTNKRLGDALRANADSQSDVALGIGEEGERVLQESVEALLSAVSSGTAKAEISHEAFEHFIKVSVPDRFTVEFLTISLENRSASILAAHLVTPLLGVCSSLLALLRDASTDDEALLKRIESAVDSSGKAERMDEGRSMTRFMGLGGPALLGRWTQRSLGAKEKDLQPVTLSLPNRPQVPQRPFSPALNSSAPKRKRSPSPRLPSPPPQQFEPRESVSPVKPVASLAHRMLDHAGAKGERIGWDDSQTQRPVATPENDASETKMDVEPVAAADQSVEEEEPATDEDEPLPASSPLRTSVDRSPSQRPPRHLPHASTSGRRDLSPTPTATQKSMAETSPPPTAEADAEAAEKERKKEAAKRAKAAEEEQEKARRRARLQKAAAGPTQPKKKAKRL</sequence>
<name>A0A0K3CIR9_RHOTO</name>
<dbReference type="Gene3D" id="2.170.210.10">
    <property type="entry name" value="DNA double-strand break repair and VJ recombination XRCC4, N-terminal"/>
    <property type="match status" value="1"/>
</dbReference>
<gene>
    <name evidence="6" type="primary">FGENESH: predicted gene_8.91</name>
    <name evidence="7" type="ORF">AAT19DRAFT_15796</name>
    <name evidence="6" type="ORF">BN2166_0042360</name>
</gene>
<accession>A0A0K3CIR9</accession>
<dbReference type="AlphaFoldDB" id="A0A0K3CIR9"/>
<evidence type="ECO:0000256" key="3">
    <source>
        <dbReference type="ARBA" id="ARBA00023204"/>
    </source>
</evidence>
<feature type="compositionally biased region" description="Basic and acidic residues" evidence="5">
    <location>
        <begin position="284"/>
        <end position="298"/>
    </location>
</feature>
<dbReference type="Proteomes" id="UP000239560">
    <property type="component" value="Unassembled WGS sequence"/>
</dbReference>
<dbReference type="OrthoDB" id="2528290at2759"/>
<keyword evidence="2" id="KW-0227">DNA damage</keyword>
<keyword evidence="4" id="KW-0539">Nucleus</keyword>
<feature type="compositionally biased region" description="Acidic residues" evidence="5">
    <location>
        <begin position="330"/>
        <end position="343"/>
    </location>
</feature>
<evidence type="ECO:0000256" key="2">
    <source>
        <dbReference type="ARBA" id="ARBA00022763"/>
    </source>
</evidence>
<reference evidence="6 8" key="1">
    <citation type="submission" date="2015-07" db="EMBL/GenBank/DDBJ databases">
        <authorList>
            <person name="Cajimat M.N.B."/>
            <person name="Milazzo M.L."/>
            <person name="Fulhorst C.F."/>
        </authorList>
    </citation>
    <scope>NUCLEOTIDE SEQUENCE [LARGE SCALE GENOMIC DNA]</scope>
    <source>
        <strain evidence="6">Single colony</strain>
    </source>
</reference>
<keyword evidence="3" id="KW-0234">DNA repair</keyword>
<evidence type="ECO:0000313" key="6">
    <source>
        <dbReference type="EMBL" id="CTR08375.1"/>
    </source>
</evidence>
<evidence type="ECO:0000256" key="4">
    <source>
        <dbReference type="ARBA" id="ARBA00023242"/>
    </source>
</evidence>
<organism evidence="6 8">
    <name type="scientific">Rhodotorula toruloides</name>
    <name type="common">Yeast</name>
    <name type="synonym">Rhodosporidium toruloides</name>
    <dbReference type="NCBI Taxonomy" id="5286"/>
    <lineage>
        <taxon>Eukaryota</taxon>
        <taxon>Fungi</taxon>
        <taxon>Dikarya</taxon>
        <taxon>Basidiomycota</taxon>
        <taxon>Pucciniomycotina</taxon>
        <taxon>Microbotryomycetes</taxon>
        <taxon>Sporidiobolales</taxon>
        <taxon>Sporidiobolaceae</taxon>
        <taxon>Rhodotorula</taxon>
    </lineage>
</organism>
<dbReference type="EMBL" id="CWKI01000008">
    <property type="protein sequence ID" value="CTR08375.1"/>
    <property type="molecule type" value="Genomic_DNA"/>
</dbReference>
<dbReference type="GO" id="GO:0006303">
    <property type="term" value="P:double-strand break repair via nonhomologous end joining"/>
    <property type="evidence" value="ECO:0007669"/>
    <property type="project" value="UniProtKB-ARBA"/>
</dbReference>
<dbReference type="Proteomes" id="UP000199069">
    <property type="component" value="Unassembled WGS sequence"/>
</dbReference>
<feature type="compositionally biased region" description="Basic and acidic residues" evidence="5">
    <location>
        <begin position="403"/>
        <end position="420"/>
    </location>
</feature>
<reference evidence="7 9" key="2">
    <citation type="journal article" date="2018" name="Elife">
        <title>Functional genomics of lipid metabolism in the oleaginous yeast Rhodosporidium toruloides.</title>
        <authorList>
            <person name="Coradetti S.T."/>
            <person name="Pinel D."/>
            <person name="Geiselman G."/>
            <person name="Ito M."/>
            <person name="Mondo S."/>
            <person name="Reilly M.C."/>
            <person name="Cheng Y.F."/>
            <person name="Bauer S."/>
            <person name="Grigoriev I."/>
            <person name="Gladden J.M."/>
            <person name="Simmons B.A."/>
            <person name="Brem R."/>
            <person name="Arkin A.P."/>
            <person name="Skerker J.M."/>
        </authorList>
    </citation>
    <scope>NUCLEOTIDE SEQUENCE [LARGE SCALE GENOMIC DNA]</scope>
    <source>
        <strain evidence="7 9">NBRC 0880</strain>
    </source>
</reference>
<feature type="compositionally biased region" description="Polar residues" evidence="5">
    <location>
        <begin position="379"/>
        <end position="390"/>
    </location>
</feature>
<evidence type="ECO:0000313" key="9">
    <source>
        <dbReference type="Proteomes" id="UP000239560"/>
    </source>
</evidence>
<dbReference type="GO" id="GO:0005634">
    <property type="term" value="C:nucleus"/>
    <property type="evidence" value="ECO:0007669"/>
    <property type="project" value="UniProtKB-SubCell"/>
</dbReference>
<keyword evidence="8" id="KW-1185">Reference proteome</keyword>
<feature type="region of interest" description="Disordered" evidence="5">
    <location>
        <begin position="221"/>
        <end position="449"/>
    </location>
</feature>
<feature type="compositionally biased region" description="Polar residues" evidence="5">
    <location>
        <begin position="349"/>
        <end position="359"/>
    </location>
</feature>